<dbReference type="GO" id="GO:0005886">
    <property type="term" value="C:plasma membrane"/>
    <property type="evidence" value="ECO:0007669"/>
    <property type="project" value="UniProtKB-SubCell"/>
</dbReference>
<comment type="similarity">
    <text evidence="2 8">Belongs to the major facilitator superfamily. Bcr/CmlA family.</text>
</comment>
<dbReference type="SUPFAM" id="SSF103473">
    <property type="entry name" value="MFS general substrate transporter"/>
    <property type="match status" value="1"/>
</dbReference>
<evidence type="ECO:0000256" key="7">
    <source>
        <dbReference type="ARBA" id="ARBA00023136"/>
    </source>
</evidence>
<dbReference type="KEGG" id="axy:AXYL_03711"/>
<dbReference type="OrthoDB" id="9814303at2"/>
<dbReference type="InterPro" id="IPR004812">
    <property type="entry name" value="Efflux_drug-R_Bcr/CmlA"/>
</dbReference>
<evidence type="ECO:0000256" key="5">
    <source>
        <dbReference type="ARBA" id="ARBA00022692"/>
    </source>
</evidence>
<dbReference type="PROSITE" id="PS50850">
    <property type="entry name" value="MFS"/>
    <property type="match status" value="1"/>
</dbReference>
<dbReference type="PROSITE" id="PS00216">
    <property type="entry name" value="SUGAR_TRANSPORT_1"/>
    <property type="match status" value="1"/>
</dbReference>
<evidence type="ECO:0000256" key="6">
    <source>
        <dbReference type="ARBA" id="ARBA00022989"/>
    </source>
</evidence>
<keyword evidence="8" id="KW-0997">Cell inner membrane</keyword>
<feature type="transmembrane region" description="Helical" evidence="8">
    <location>
        <begin position="356"/>
        <end position="376"/>
    </location>
</feature>
<feature type="transmembrane region" description="Helical" evidence="8">
    <location>
        <begin position="114"/>
        <end position="135"/>
    </location>
</feature>
<dbReference type="InterPro" id="IPR036259">
    <property type="entry name" value="MFS_trans_sf"/>
</dbReference>
<keyword evidence="7 8" id="KW-0472">Membrane</keyword>
<dbReference type="InterPro" id="IPR005829">
    <property type="entry name" value="Sugar_transporter_CS"/>
</dbReference>
<dbReference type="AlphaFoldDB" id="E3HMF3"/>
<feature type="domain" description="Major facilitator superfamily (MFS) profile" evidence="9">
    <location>
        <begin position="23"/>
        <end position="405"/>
    </location>
</feature>
<dbReference type="Gene3D" id="1.20.1720.10">
    <property type="entry name" value="Multidrug resistance protein D"/>
    <property type="match status" value="1"/>
</dbReference>
<evidence type="ECO:0000256" key="4">
    <source>
        <dbReference type="ARBA" id="ARBA00022475"/>
    </source>
</evidence>
<gene>
    <name evidence="10" type="ordered locus">AXYL_03711</name>
</gene>
<organism evidence="10 11">
    <name type="scientific">Achromobacter xylosoxidans (strain A8)</name>
    <dbReference type="NCBI Taxonomy" id="762376"/>
    <lineage>
        <taxon>Bacteria</taxon>
        <taxon>Pseudomonadati</taxon>
        <taxon>Pseudomonadota</taxon>
        <taxon>Betaproteobacteria</taxon>
        <taxon>Burkholderiales</taxon>
        <taxon>Alcaligenaceae</taxon>
        <taxon>Achromobacter</taxon>
    </lineage>
</organism>
<sequence>MNNPTSLSLGRDAAAPVRLTGRLLAVLAGLAALGPLSTNIILPAFPRMASELGVDTRDMGLVLSSFFLAFAIGQLLAGPVSDRWGRRAPVLGGLALFIVGCLVCAWAPTLPLLVAGRVIQALGVCAAAVLSRAIARDLFEGEALSRTLALTMVAMAAAPGFSPLLGSAMEYGPGWRASFALVAALGLVLALAYVAAVGETHPADRRAAATPAAVLRGYADLARDRRFIRPALAVSVVIGGLYAIFAATPAMLMGRIGLSALQLGLFFACTVFVVFAAGMLAPRLAHRFGAAGVARAGCAVALAGALTLLAGGEDSGLPQFTAAVALYLFGMGLVNPLGTAMALGPFSRQAGLASSLLGGLQMACAGGMTALASLAGGSPATTLGLVLAVASMLALAALMARRRLG</sequence>
<keyword evidence="3 8" id="KW-0813">Transport</keyword>
<dbReference type="eggNOG" id="COG2814">
    <property type="taxonomic scope" value="Bacteria"/>
</dbReference>
<name>E3HMF3_ACHXA</name>
<comment type="subcellular location">
    <subcellularLocation>
        <location evidence="8">Cell inner membrane</location>
        <topology evidence="8">Multi-pass membrane protein</topology>
    </subcellularLocation>
    <subcellularLocation>
        <location evidence="1">Cell membrane</location>
        <topology evidence="1">Multi-pass membrane protein</topology>
    </subcellularLocation>
</comment>
<dbReference type="STRING" id="762376.AXYL_03711"/>
<dbReference type="CDD" id="cd17320">
    <property type="entry name" value="MFS_MdfA_MDR_like"/>
    <property type="match status" value="1"/>
</dbReference>
<evidence type="ECO:0000259" key="9">
    <source>
        <dbReference type="PROSITE" id="PS50850"/>
    </source>
</evidence>
<dbReference type="NCBIfam" id="TIGR00710">
    <property type="entry name" value="efflux_Bcr_CflA"/>
    <property type="match status" value="1"/>
</dbReference>
<evidence type="ECO:0000256" key="3">
    <source>
        <dbReference type="ARBA" id="ARBA00022448"/>
    </source>
</evidence>
<keyword evidence="5 8" id="KW-0812">Transmembrane</keyword>
<dbReference type="InterPro" id="IPR011701">
    <property type="entry name" value="MFS"/>
</dbReference>
<feature type="transmembrane region" description="Helical" evidence="8">
    <location>
        <begin position="177"/>
        <end position="196"/>
    </location>
</feature>
<dbReference type="EMBL" id="CP002287">
    <property type="protein sequence ID" value="ADP17031.1"/>
    <property type="molecule type" value="Genomic_DNA"/>
</dbReference>
<feature type="transmembrane region" description="Helical" evidence="8">
    <location>
        <begin position="231"/>
        <end position="254"/>
    </location>
</feature>
<dbReference type="PANTHER" id="PTHR42718:SF46">
    <property type="entry name" value="BLR6921 PROTEIN"/>
    <property type="match status" value="1"/>
</dbReference>
<dbReference type="GO" id="GO:0042910">
    <property type="term" value="F:xenobiotic transmembrane transporter activity"/>
    <property type="evidence" value="ECO:0007669"/>
    <property type="project" value="InterPro"/>
</dbReference>
<evidence type="ECO:0000256" key="1">
    <source>
        <dbReference type="ARBA" id="ARBA00004651"/>
    </source>
</evidence>
<dbReference type="RefSeq" id="WP_013394345.1">
    <property type="nucleotide sequence ID" value="NC_014640.1"/>
</dbReference>
<evidence type="ECO:0000313" key="11">
    <source>
        <dbReference type="Proteomes" id="UP000006876"/>
    </source>
</evidence>
<feature type="transmembrane region" description="Helical" evidence="8">
    <location>
        <begin position="293"/>
        <end position="312"/>
    </location>
</feature>
<feature type="transmembrane region" description="Helical" evidence="8">
    <location>
        <begin position="382"/>
        <end position="400"/>
    </location>
</feature>
<reference evidence="10 11" key="1">
    <citation type="journal article" date="2011" name="J. Bacteriol.">
        <title>Complete genome sequence of the haloaromatic acid-degrading bacterium Achromobacter xylosoxidans A8.</title>
        <authorList>
            <person name="Strnad H."/>
            <person name="Ridl J."/>
            <person name="Paces J."/>
            <person name="Kolar M."/>
            <person name="Vlcek C."/>
            <person name="Paces V."/>
        </authorList>
    </citation>
    <scope>NUCLEOTIDE SEQUENCE [LARGE SCALE GENOMIC DNA]</scope>
    <source>
        <strain evidence="10 11">A8</strain>
    </source>
</reference>
<proteinExistence type="inferred from homology"/>
<dbReference type="InterPro" id="IPR020846">
    <property type="entry name" value="MFS_dom"/>
</dbReference>
<dbReference type="PANTHER" id="PTHR42718">
    <property type="entry name" value="MAJOR FACILITATOR SUPERFAMILY MULTIDRUG TRANSPORTER MFSC"/>
    <property type="match status" value="1"/>
</dbReference>
<feature type="transmembrane region" description="Helical" evidence="8">
    <location>
        <begin position="324"/>
        <end position="344"/>
    </location>
</feature>
<dbReference type="PATRIC" id="fig|762376.5.peg.3735"/>
<feature type="transmembrane region" description="Helical" evidence="8">
    <location>
        <begin position="61"/>
        <end position="78"/>
    </location>
</feature>
<keyword evidence="6 8" id="KW-1133">Transmembrane helix</keyword>
<dbReference type="Proteomes" id="UP000006876">
    <property type="component" value="Chromosome"/>
</dbReference>
<dbReference type="Pfam" id="PF07690">
    <property type="entry name" value="MFS_1"/>
    <property type="match status" value="1"/>
</dbReference>
<keyword evidence="4" id="KW-1003">Cell membrane</keyword>
<protein>
    <recommendedName>
        <fullName evidence="8">Bcr/CflA family efflux transporter</fullName>
    </recommendedName>
</protein>
<accession>E3HMF3</accession>
<dbReference type="HOGENOM" id="CLU_001265_47_1_4"/>
<feature type="transmembrane region" description="Helical" evidence="8">
    <location>
        <begin position="260"/>
        <end position="281"/>
    </location>
</feature>
<evidence type="ECO:0000256" key="2">
    <source>
        <dbReference type="ARBA" id="ARBA00006236"/>
    </source>
</evidence>
<evidence type="ECO:0000256" key="8">
    <source>
        <dbReference type="RuleBase" id="RU365088"/>
    </source>
</evidence>
<evidence type="ECO:0000313" key="10">
    <source>
        <dbReference type="EMBL" id="ADP17031.1"/>
    </source>
</evidence>
<dbReference type="GO" id="GO:1990961">
    <property type="term" value="P:xenobiotic detoxification by transmembrane export across the plasma membrane"/>
    <property type="evidence" value="ECO:0007669"/>
    <property type="project" value="InterPro"/>
</dbReference>
<feature type="transmembrane region" description="Helical" evidence="8">
    <location>
        <begin position="90"/>
        <end position="108"/>
    </location>
</feature>
<feature type="transmembrane region" description="Helical" evidence="8">
    <location>
        <begin position="147"/>
        <end position="165"/>
    </location>
</feature>
<feature type="transmembrane region" description="Helical" evidence="8">
    <location>
        <begin position="21"/>
        <end position="41"/>
    </location>
</feature>